<evidence type="ECO:0000313" key="7">
    <source>
        <dbReference type="Proteomes" id="UP001344447"/>
    </source>
</evidence>
<evidence type="ECO:0000256" key="1">
    <source>
        <dbReference type="ARBA" id="ARBA00022737"/>
    </source>
</evidence>
<gene>
    <name evidence="6" type="ORF">RB653_005526</name>
</gene>
<dbReference type="InterPro" id="IPR000408">
    <property type="entry name" value="Reg_chr_condens"/>
</dbReference>
<feature type="repeat" description="RCC1" evidence="2">
    <location>
        <begin position="53"/>
        <end position="105"/>
    </location>
</feature>
<protein>
    <recommendedName>
        <fullName evidence="5">Rho-GAP domain-containing protein</fullName>
    </recommendedName>
</protein>
<accession>A0AAN7YY89</accession>
<keyword evidence="7" id="KW-1185">Reference proteome</keyword>
<dbReference type="SUPFAM" id="SSF48350">
    <property type="entry name" value="GTPase activation domain, GAP"/>
    <property type="match status" value="1"/>
</dbReference>
<evidence type="ECO:0000256" key="4">
    <source>
        <dbReference type="SAM" id="MobiDB-lite"/>
    </source>
</evidence>
<dbReference type="InterPro" id="IPR008936">
    <property type="entry name" value="Rho_GTPase_activation_prot"/>
</dbReference>
<feature type="region of interest" description="Disordered" evidence="4">
    <location>
        <begin position="464"/>
        <end position="486"/>
    </location>
</feature>
<dbReference type="CDD" id="cd00159">
    <property type="entry name" value="RhoGAP"/>
    <property type="match status" value="1"/>
</dbReference>
<feature type="compositionally biased region" description="Low complexity" evidence="4">
    <location>
        <begin position="465"/>
        <end position="486"/>
    </location>
</feature>
<dbReference type="GO" id="GO:0007165">
    <property type="term" value="P:signal transduction"/>
    <property type="evidence" value="ECO:0007669"/>
    <property type="project" value="InterPro"/>
</dbReference>
<feature type="coiled-coil region" evidence="3">
    <location>
        <begin position="958"/>
        <end position="999"/>
    </location>
</feature>
<dbReference type="Pfam" id="PF00415">
    <property type="entry name" value="RCC1"/>
    <property type="match status" value="2"/>
</dbReference>
<dbReference type="AlphaFoldDB" id="A0AAN7YY89"/>
<proteinExistence type="predicted"/>
<dbReference type="Gene3D" id="2.130.10.30">
    <property type="entry name" value="Regulator of chromosome condensation 1/beta-lactamase-inhibitor protein II"/>
    <property type="match status" value="2"/>
</dbReference>
<dbReference type="InterPro" id="IPR051210">
    <property type="entry name" value="Ub_ligase/GEF_domain"/>
</dbReference>
<dbReference type="PROSITE" id="PS50238">
    <property type="entry name" value="RHOGAP"/>
    <property type="match status" value="1"/>
</dbReference>
<dbReference type="Pfam" id="PF13540">
    <property type="entry name" value="RCC1_2"/>
    <property type="match status" value="1"/>
</dbReference>
<dbReference type="Gene3D" id="1.10.555.10">
    <property type="entry name" value="Rho GTPase activation protein"/>
    <property type="match status" value="1"/>
</dbReference>
<dbReference type="InterPro" id="IPR000198">
    <property type="entry name" value="RhoGAP_dom"/>
</dbReference>
<feature type="repeat" description="RCC1" evidence="2">
    <location>
        <begin position="156"/>
        <end position="205"/>
    </location>
</feature>
<evidence type="ECO:0000256" key="3">
    <source>
        <dbReference type="SAM" id="Coils"/>
    </source>
</evidence>
<dbReference type="SMART" id="SM00324">
    <property type="entry name" value="RhoGAP"/>
    <property type="match status" value="1"/>
</dbReference>
<name>A0AAN7YY89_9MYCE</name>
<evidence type="ECO:0000259" key="5">
    <source>
        <dbReference type="PROSITE" id="PS50238"/>
    </source>
</evidence>
<reference evidence="6 7" key="1">
    <citation type="submission" date="2023-11" db="EMBL/GenBank/DDBJ databases">
        <title>Dfirmibasis_genome.</title>
        <authorList>
            <person name="Edelbroek B."/>
            <person name="Kjellin J."/>
            <person name="Jerlstrom-Hultqvist J."/>
            <person name="Soderbom F."/>
        </authorList>
    </citation>
    <scope>NUCLEOTIDE SEQUENCE [LARGE SCALE GENOMIC DNA]</scope>
    <source>
        <strain evidence="6 7">TNS-C-14</strain>
    </source>
</reference>
<evidence type="ECO:0000256" key="2">
    <source>
        <dbReference type="PROSITE-ProRule" id="PRU00235"/>
    </source>
</evidence>
<dbReference type="PRINTS" id="PR00633">
    <property type="entry name" value="RCCNDNSATION"/>
</dbReference>
<sequence length="1166" mass="131087">MTKKIQENITLAQGVLYCWGDKFNSKPTFNPLIPNICYMDNGYNHSLALTETGELFGWGDNKYHQLSNNKSITHIERPIQIQVIPNQRVKSIACGGNFSAAIMENGLLYVWGTLVEGGKCTEIPTKVDLLKGVTSVSVGINHCAVVADSPTTPEKRSVYTWGTNRKGQLGVVGDSITNAPRRVTLGSKAISVCCGEEFTAAIVEGNEVFVWGYNKSRQICSNNSDEIISIPVKPFLGRDIVELSCTKNYIAARSGVGNVCVWGSNEQVCRIGDDKWLTFPNKIKQISASTSHILVLSEKGEIFSWGNGEDNQLSHKLDSTTLTKKSTLQFSNVYQLEGRNVLSVYSWGKSSGAIVEPGNFRVEIAESMRRKDNIVSPAPLFFRKLVNYLRGENSKAEGLFRLSGSMARCDDLEKRLDSNEIFPINKYEPYDAADIIKRYLKTLPEPLLTTQYCQKYEKDILNYHNASSSNSNNNSNNNDNNNNNNNKNEDKIQILILEWISKLPLENRQLLIYLLSFLQEISYSQTKYQKQNAMGEKNLAIVFAPNILTRGEIGNDEIVEDMIRLLPIIMKQYPSMEDLIIIDQAQQCLRGSRIPYIIDHWIRVTKERETANNSLFKPEIIKTIINSIVECTLEIKNNQTNNQNNQTNNNNISSSPLSPSSLSSSQQLLSTPSSLTSSPSPSPSQRNSLSTGNIANSLSLSSNALFSPNLLSSSKDGNIINNNNNNNCSNSNSSGSSGSSLSSSPNLSPTIVNRSGYSLSFSGGTPSTRDSSVINLLNTSGGAIQSIQRQFIGGGGSNSGGANGNNNSPSLIGSISSPALSFSNSSGNLIETTRLYEQVLALILSPVLPIGSIMKVLPSIFELEIKNDLFIRLLTTIKLVRTVRSNLDEFIQQQLHSIKDISQFSQFIEKSKQLNENVESIVSDLLYIDESIKYWKQLQQPLILLYSQQIQSYFKWWFDLLEKSMNDTEEKLFRAKKEFDKLETEKSKLEKQLNHLNSVTLETNDEQILLKKQYDQWCLINQIDNCSRKMEISNQNLSRVNHDYCIIQSQFESFRPHLLIVQEFVSTIQKSLNQYIDKLEQTKLNTLQMFPQYFNAYIELIFTHHHEIKQQQQLSIIKSLAHSITLQHQLLFIENVNQSKYQISLELETKFNSLKRVVLENLKDSR</sequence>
<dbReference type="PROSITE" id="PS50012">
    <property type="entry name" value="RCC1_3"/>
    <property type="match status" value="2"/>
</dbReference>
<keyword evidence="3" id="KW-0175">Coiled coil</keyword>
<dbReference type="InterPro" id="IPR009091">
    <property type="entry name" value="RCC1/BLIP-II"/>
</dbReference>
<keyword evidence="1" id="KW-0677">Repeat</keyword>
<organism evidence="6 7">
    <name type="scientific">Dictyostelium firmibasis</name>
    <dbReference type="NCBI Taxonomy" id="79012"/>
    <lineage>
        <taxon>Eukaryota</taxon>
        <taxon>Amoebozoa</taxon>
        <taxon>Evosea</taxon>
        <taxon>Eumycetozoa</taxon>
        <taxon>Dictyostelia</taxon>
        <taxon>Dictyosteliales</taxon>
        <taxon>Dictyosteliaceae</taxon>
        <taxon>Dictyostelium</taxon>
    </lineage>
</organism>
<feature type="region of interest" description="Disordered" evidence="4">
    <location>
        <begin position="722"/>
        <end position="747"/>
    </location>
</feature>
<dbReference type="Proteomes" id="UP001344447">
    <property type="component" value="Unassembled WGS sequence"/>
</dbReference>
<comment type="caution">
    <text evidence="6">The sequence shown here is derived from an EMBL/GenBank/DDBJ whole genome shotgun (WGS) entry which is preliminary data.</text>
</comment>
<dbReference type="PANTHER" id="PTHR22870">
    <property type="entry name" value="REGULATOR OF CHROMOSOME CONDENSATION"/>
    <property type="match status" value="1"/>
</dbReference>
<dbReference type="EMBL" id="JAVFKY010000001">
    <property type="protein sequence ID" value="KAK5583921.1"/>
    <property type="molecule type" value="Genomic_DNA"/>
</dbReference>
<dbReference type="PANTHER" id="PTHR22870:SF408">
    <property type="entry name" value="OS09G0560450 PROTEIN"/>
    <property type="match status" value="1"/>
</dbReference>
<feature type="region of interest" description="Disordered" evidence="4">
    <location>
        <begin position="640"/>
        <end position="693"/>
    </location>
</feature>
<dbReference type="Pfam" id="PF00620">
    <property type="entry name" value="RhoGAP"/>
    <property type="match status" value="1"/>
</dbReference>
<dbReference type="SUPFAM" id="SSF50985">
    <property type="entry name" value="RCC1/BLIP-II"/>
    <property type="match status" value="1"/>
</dbReference>
<evidence type="ECO:0000313" key="6">
    <source>
        <dbReference type="EMBL" id="KAK5583921.1"/>
    </source>
</evidence>
<feature type="domain" description="Rho-GAP" evidence="5">
    <location>
        <begin position="362"/>
        <end position="577"/>
    </location>
</feature>